<reference evidence="2" key="1">
    <citation type="journal article" date="2019" name="Int. J. Syst. Evol. Microbiol.">
        <title>The Global Catalogue of Microorganisms (GCM) 10K type strain sequencing project: providing services to taxonomists for standard genome sequencing and annotation.</title>
        <authorList>
            <consortium name="The Broad Institute Genomics Platform"/>
            <consortium name="The Broad Institute Genome Sequencing Center for Infectious Disease"/>
            <person name="Wu L."/>
            <person name="Ma J."/>
        </authorList>
    </citation>
    <scope>NUCLEOTIDE SEQUENCE [LARGE SCALE GENOMIC DNA]</scope>
    <source>
        <strain evidence="2">JCM 31202</strain>
    </source>
</reference>
<comment type="caution">
    <text evidence="1">The sequence shown here is derived from an EMBL/GenBank/DDBJ whole genome shotgun (WGS) entry which is preliminary data.</text>
</comment>
<keyword evidence="2" id="KW-1185">Reference proteome</keyword>
<evidence type="ECO:0000313" key="2">
    <source>
        <dbReference type="Proteomes" id="UP001596972"/>
    </source>
</evidence>
<dbReference type="EMBL" id="JBHTJA010000050">
    <property type="protein sequence ID" value="MFD0903228.1"/>
    <property type="molecule type" value="Genomic_DNA"/>
</dbReference>
<accession>A0ABW3ES55</accession>
<name>A0ABW3ES55_9ACTN</name>
<gene>
    <name evidence="1" type="ORF">ACFQ11_22735</name>
</gene>
<proteinExistence type="predicted"/>
<sequence>MPVTITVPEETTARFVVAADRVPGDITAVIRRALPGPYAEAAAERLGTPGLMVTVHPADSAPWSPHRAIGADAADAEAIARADRHIGVTSVIPVDELPTAPHIVRATALAIAEEVCGVPVDLDTDQVLPASRPGGFVLADGWLGASLTPYRDGGRCEAEPGDAEGCTCVRLRSRGLRRFGIPELEITGVACTQDVAALNVLRATAQRLLPLGRHPGRHTVTSEPALTGTDFAEFWGARRPMWDDGPVPVRLVEAGPGRLAIEAPADFPGTLNDWLWDELPSALHRVLSRDPDRTPATSSPGG</sequence>
<dbReference type="Proteomes" id="UP001596972">
    <property type="component" value="Unassembled WGS sequence"/>
</dbReference>
<dbReference type="RefSeq" id="WP_378301826.1">
    <property type="nucleotide sequence ID" value="NZ_JBHTJA010000050.1"/>
</dbReference>
<protein>
    <recommendedName>
        <fullName evidence="3">DUF2470 domain-containing protein</fullName>
    </recommendedName>
</protein>
<organism evidence="1 2">
    <name type="scientific">Actinomadura sediminis</name>
    <dbReference type="NCBI Taxonomy" id="1038904"/>
    <lineage>
        <taxon>Bacteria</taxon>
        <taxon>Bacillati</taxon>
        <taxon>Actinomycetota</taxon>
        <taxon>Actinomycetes</taxon>
        <taxon>Streptosporangiales</taxon>
        <taxon>Thermomonosporaceae</taxon>
        <taxon>Actinomadura</taxon>
    </lineage>
</organism>
<evidence type="ECO:0000313" key="1">
    <source>
        <dbReference type="EMBL" id="MFD0903228.1"/>
    </source>
</evidence>
<evidence type="ECO:0008006" key="3">
    <source>
        <dbReference type="Google" id="ProtNLM"/>
    </source>
</evidence>